<evidence type="ECO:0000313" key="7">
    <source>
        <dbReference type="Proteomes" id="UP000549009"/>
    </source>
</evidence>
<dbReference type="Proteomes" id="UP000549009">
    <property type="component" value="Unassembled WGS sequence"/>
</dbReference>
<dbReference type="AlphaFoldDB" id="A0A7W8ES58"/>
<keyword evidence="7" id="KW-1185">Reference proteome</keyword>
<feature type="domain" description="HTH tetR-type" evidence="4">
    <location>
        <begin position="15"/>
        <end position="58"/>
    </location>
</feature>
<dbReference type="Gene3D" id="1.10.357.10">
    <property type="entry name" value="Tetracycline Repressor, domain 2"/>
    <property type="match status" value="1"/>
</dbReference>
<dbReference type="InterPro" id="IPR001647">
    <property type="entry name" value="HTH_TetR"/>
</dbReference>
<comment type="caution">
    <text evidence="6">The sequence shown here is derived from an EMBL/GenBank/DDBJ whole genome shotgun (WGS) entry which is preliminary data.</text>
</comment>
<dbReference type="InterPro" id="IPR009057">
    <property type="entry name" value="Homeodomain-like_sf"/>
</dbReference>
<evidence type="ECO:0000256" key="1">
    <source>
        <dbReference type="ARBA" id="ARBA00023015"/>
    </source>
</evidence>
<evidence type="ECO:0000313" key="6">
    <source>
        <dbReference type="EMBL" id="MBB5101335.1"/>
    </source>
</evidence>
<reference evidence="6 7" key="1">
    <citation type="submission" date="2020-08" db="EMBL/GenBank/DDBJ databases">
        <title>Genomic Encyclopedia of Type Strains, Phase III (KMG-III): the genomes of soil and plant-associated and newly described type strains.</title>
        <authorList>
            <person name="Whitman W."/>
        </authorList>
    </citation>
    <scope>NUCLEOTIDE SEQUENCE [LARGE SCALE GENOMIC DNA]</scope>
    <source>
        <strain evidence="6 7">CECT 3146</strain>
    </source>
</reference>
<evidence type="ECO:0000259" key="4">
    <source>
        <dbReference type="Pfam" id="PF00440"/>
    </source>
</evidence>
<dbReference type="SUPFAM" id="SSF48498">
    <property type="entry name" value="Tetracyclin repressor-like, C-terminal domain"/>
    <property type="match status" value="1"/>
</dbReference>
<organism evidence="6 7">
    <name type="scientific">Streptomyces spectabilis</name>
    <dbReference type="NCBI Taxonomy" id="68270"/>
    <lineage>
        <taxon>Bacteria</taxon>
        <taxon>Bacillati</taxon>
        <taxon>Actinomycetota</taxon>
        <taxon>Actinomycetes</taxon>
        <taxon>Kitasatosporales</taxon>
        <taxon>Streptomycetaceae</taxon>
        <taxon>Streptomyces</taxon>
    </lineage>
</organism>
<protein>
    <submittedName>
        <fullName evidence="6">AcrR family transcriptional regulator</fullName>
    </submittedName>
</protein>
<evidence type="ECO:0000256" key="3">
    <source>
        <dbReference type="ARBA" id="ARBA00023163"/>
    </source>
</evidence>
<keyword evidence="2" id="KW-0238">DNA-binding</keyword>
<dbReference type="SUPFAM" id="SSF46689">
    <property type="entry name" value="Homeodomain-like"/>
    <property type="match status" value="1"/>
</dbReference>
<name>A0A7W8ES58_STRST</name>
<dbReference type="EMBL" id="JACHJD010000001">
    <property type="protein sequence ID" value="MBB5101335.1"/>
    <property type="molecule type" value="Genomic_DNA"/>
</dbReference>
<feature type="domain" description="Transcriptional regulator LmrA/YxaF-like C-terminal" evidence="5">
    <location>
        <begin position="85"/>
        <end position="182"/>
    </location>
</feature>
<evidence type="ECO:0000256" key="2">
    <source>
        <dbReference type="ARBA" id="ARBA00023125"/>
    </source>
</evidence>
<dbReference type="InterPro" id="IPR036271">
    <property type="entry name" value="Tet_transcr_reg_TetR-rel_C_sf"/>
</dbReference>
<dbReference type="InterPro" id="IPR054156">
    <property type="entry name" value="YxaF_TetR_C"/>
</dbReference>
<sequence>MGSERGPRERMVFSAAQLMRGGGVAAAGMRDVVARAQAPRGSLQHYFPGGKEQLVNEAVEWSGDYAARRVARFVAGLAKPSPSGLFAAMVRQWTDELESAPAATGCPVAAAVVDRGGSAESTRVAAAAAFDRWTRSVAGALTDMGVPAGRAGPLATLMIGTLEGALLIARAERDPRALTAAVAELGPLLDAAVPEGT</sequence>
<accession>A0A7W8ES58</accession>
<dbReference type="PANTHER" id="PTHR47506:SF3">
    <property type="entry name" value="HTH-TYPE TRANSCRIPTIONAL REGULATOR LMRA"/>
    <property type="match status" value="1"/>
</dbReference>
<evidence type="ECO:0000259" key="5">
    <source>
        <dbReference type="Pfam" id="PF21993"/>
    </source>
</evidence>
<dbReference type="PANTHER" id="PTHR47506">
    <property type="entry name" value="TRANSCRIPTIONAL REGULATORY PROTEIN"/>
    <property type="match status" value="1"/>
</dbReference>
<dbReference type="Pfam" id="PF00440">
    <property type="entry name" value="TetR_N"/>
    <property type="match status" value="1"/>
</dbReference>
<dbReference type="GO" id="GO:0003677">
    <property type="term" value="F:DNA binding"/>
    <property type="evidence" value="ECO:0007669"/>
    <property type="project" value="UniProtKB-KW"/>
</dbReference>
<keyword evidence="1" id="KW-0805">Transcription regulation</keyword>
<dbReference type="Pfam" id="PF21993">
    <property type="entry name" value="TetR_C_13_2"/>
    <property type="match status" value="1"/>
</dbReference>
<proteinExistence type="predicted"/>
<gene>
    <name evidence="6" type="ORF">FHS40_000388</name>
</gene>
<keyword evidence="3" id="KW-0804">Transcription</keyword>
<dbReference type="RefSeq" id="WP_229878847.1">
    <property type="nucleotide sequence ID" value="NZ_BMSQ01000003.1"/>
</dbReference>